<dbReference type="Proteomes" id="UP000281192">
    <property type="component" value="Chromosome"/>
</dbReference>
<comment type="catalytic activity">
    <reaction evidence="1 9">
        <text>Endohydrolysis of (1-&gt;4)-beta-D-xylosidic linkages in xylans.</text>
        <dbReference type="EC" id="3.2.1.8"/>
    </reaction>
</comment>
<keyword evidence="3" id="KW-0858">Xylan degradation</keyword>
<dbReference type="SMART" id="SM00633">
    <property type="entry name" value="Glyco_10"/>
    <property type="match status" value="1"/>
</dbReference>
<dbReference type="RefSeq" id="WP_101712878.1">
    <property type="nucleotide sequence ID" value="NZ_CP026100.1"/>
</dbReference>
<reference evidence="11 14" key="2">
    <citation type="submission" date="2018-01" db="EMBL/GenBank/DDBJ databases">
        <title>Complete genome sequence of Caulobacter flavus RHGG3.</title>
        <authorList>
            <person name="Yang E."/>
        </authorList>
    </citation>
    <scope>NUCLEOTIDE SEQUENCE [LARGE SCALE GENOMIC DNA]</scope>
    <source>
        <strain evidence="11 14">RHGG3</strain>
    </source>
</reference>
<keyword evidence="7 9" id="KW-0326">Glycosidase</keyword>
<sequence length="376" mass="41613">MLDRRQALLGLGAAGLASPALAESKIQPLKSLAAGKGLVFGSAVGAGPKGSLTGSFEDAHYRAILADECGVLVPENELKWYVLRPAEKTFAFERADRIAAFAAEHGAALRGHTLLWHHPQWFPAWLKDYDFGSRPAARVEAMLAEHVDRVCAHYPQIYSWDVVNETVDPADGALRRTVFSDAMGGVEPVLDASFHLARKAAPKARLVYNDYMSWEAGNEKHRHGVLKLLEGFRKRNVPVDALGIQSHIGAENADSFTGFGRPQEKEWRAFVDEAVGMGYDLALTEFDVHDKGLPVDFAARDAAVAAYGKAYLDLMLSYRQTKELLAWGMVDKYSWLQNQWLRQDKAPKRPTLYDDAYAPKPLREAVAQALRDAPAR</sequence>
<reference evidence="12 13" key="1">
    <citation type="submission" date="2017-12" db="EMBL/GenBank/DDBJ databases">
        <title>The genome sequence of Caulobacter flavus CGMCC1 15093.</title>
        <authorList>
            <person name="Gao J."/>
            <person name="Mao X."/>
            <person name="Sun J."/>
        </authorList>
    </citation>
    <scope>NUCLEOTIDE SEQUENCE [LARGE SCALE GENOMIC DNA]</scope>
    <source>
        <strain evidence="12 13">CGMCC1 15093</strain>
    </source>
</reference>
<dbReference type="Gene3D" id="3.20.20.80">
    <property type="entry name" value="Glycosidases"/>
    <property type="match status" value="1"/>
</dbReference>
<evidence type="ECO:0000313" key="12">
    <source>
        <dbReference type="EMBL" id="PLR17289.1"/>
    </source>
</evidence>
<dbReference type="KEGG" id="cfh:C1707_01440"/>
<evidence type="ECO:0000259" key="10">
    <source>
        <dbReference type="PROSITE" id="PS51760"/>
    </source>
</evidence>
<dbReference type="Pfam" id="PF00331">
    <property type="entry name" value="Glyco_hydro_10"/>
    <property type="match status" value="1"/>
</dbReference>
<dbReference type="EC" id="3.2.1.8" evidence="9"/>
<dbReference type="InterPro" id="IPR001000">
    <property type="entry name" value="GH10_dom"/>
</dbReference>
<comment type="similarity">
    <text evidence="2 9">Belongs to the glycosyl hydrolase 10 (cellulase F) family.</text>
</comment>
<dbReference type="Proteomes" id="UP000234483">
    <property type="component" value="Unassembled WGS sequence"/>
</dbReference>
<evidence type="ECO:0000256" key="2">
    <source>
        <dbReference type="ARBA" id="ARBA00007495"/>
    </source>
</evidence>
<dbReference type="AlphaFoldDB" id="A0A2N5CUS7"/>
<dbReference type="EMBL" id="PJRQ01000018">
    <property type="protein sequence ID" value="PLR17289.1"/>
    <property type="molecule type" value="Genomic_DNA"/>
</dbReference>
<dbReference type="PANTHER" id="PTHR31490:SF88">
    <property type="entry name" value="BETA-XYLANASE"/>
    <property type="match status" value="1"/>
</dbReference>
<evidence type="ECO:0000256" key="6">
    <source>
        <dbReference type="ARBA" id="ARBA00023277"/>
    </source>
</evidence>
<evidence type="ECO:0000256" key="4">
    <source>
        <dbReference type="ARBA" id="ARBA00022729"/>
    </source>
</evidence>
<dbReference type="InterPro" id="IPR017853">
    <property type="entry name" value="GH"/>
</dbReference>
<dbReference type="GO" id="GO:0031176">
    <property type="term" value="F:endo-1,4-beta-xylanase activity"/>
    <property type="evidence" value="ECO:0007669"/>
    <property type="project" value="UniProtKB-EC"/>
</dbReference>
<dbReference type="OrthoDB" id="9815836at2"/>
<dbReference type="EMBL" id="CP026100">
    <property type="protein sequence ID" value="AYV45021.1"/>
    <property type="molecule type" value="Genomic_DNA"/>
</dbReference>
<accession>A0A2N5CUS7</accession>
<dbReference type="GO" id="GO:0045493">
    <property type="term" value="P:xylan catabolic process"/>
    <property type="evidence" value="ECO:0007669"/>
    <property type="project" value="UniProtKB-KW"/>
</dbReference>
<organism evidence="12 13">
    <name type="scientific">Caulobacter flavus</name>
    <dbReference type="NCBI Taxonomy" id="1679497"/>
    <lineage>
        <taxon>Bacteria</taxon>
        <taxon>Pseudomonadati</taxon>
        <taxon>Pseudomonadota</taxon>
        <taxon>Alphaproteobacteria</taxon>
        <taxon>Caulobacterales</taxon>
        <taxon>Caulobacteraceae</taxon>
        <taxon>Caulobacter</taxon>
    </lineage>
</organism>
<keyword evidence="8 9" id="KW-0624">Polysaccharide degradation</keyword>
<dbReference type="PANTHER" id="PTHR31490">
    <property type="entry name" value="GLYCOSYL HYDROLASE"/>
    <property type="match status" value="1"/>
</dbReference>
<keyword evidence="14" id="KW-1185">Reference proteome</keyword>
<evidence type="ECO:0000256" key="9">
    <source>
        <dbReference type="RuleBase" id="RU361174"/>
    </source>
</evidence>
<evidence type="ECO:0000313" key="11">
    <source>
        <dbReference type="EMBL" id="AYV45021.1"/>
    </source>
</evidence>
<evidence type="ECO:0000313" key="13">
    <source>
        <dbReference type="Proteomes" id="UP000234483"/>
    </source>
</evidence>
<feature type="domain" description="GH10" evidence="10">
    <location>
        <begin position="46"/>
        <end position="369"/>
    </location>
</feature>
<dbReference type="PRINTS" id="PR00134">
    <property type="entry name" value="GLHYDRLASE10"/>
</dbReference>
<dbReference type="SUPFAM" id="SSF51445">
    <property type="entry name" value="(Trans)glycosidases"/>
    <property type="match status" value="1"/>
</dbReference>
<proteinExistence type="inferred from homology"/>
<evidence type="ECO:0000256" key="7">
    <source>
        <dbReference type="ARBA" id="ARBA00023295"/>
    </source>
</evidence>
<gene>
    <name evidence="11" type="ORF">C1707_01440</name>
    <name evidence="12" type="ORF">CFHF_10055</name>
</gene>
<evidence type="ECO:0000256" key="5">
    <source>
        <dbReference type="ARBA" id="ARBA00022801"/>
    </source>
</evidence>
<dbReference type="PROSITE" id="PS51760">
    <property type="entry name" value="GH10_2"/>
    <property type="match status" value="1"/>
</dbReference>
<name>A0A2N5CUS7_9CAUL</name>
<evidence type="ECO:0000313" key="14">
    <source>
        <dbReference type="Proteomes" id="UP000281192"/>
    </source>
</evidence>
<evidence type="ECO:0000256" key="3">
    <source>
        <dbReference type="ARBA" id="ARBA00022651"/>
    </source>
</evidence>
<keyword evidence="4" id="KW-0732">Signal</keyword>
<protein>
    <recommendedName>
        <fullName evidence="9">Beta-xylanase</fullName>
        <ecNumber evidence="9">3.2.1.8</ecNumber>
    </recommendedName>
</protein>
<evidence type="ECO:0000256" key="8">
    <source>
        <dbReference type="ARBA" id="ARBA00023326"/>
    </source>
</evidence>
<keyword evidence="6 9" id="KW-0119">Carbohydrate metabolism</keyword>
<keyword evidence="5 9" id="KW-0378">Hydrolase</keyword>
<dbReference type="InterPro" id="IPR044846">
    <property type="entry name" value="GH10"/>
</dbReference>
<evidence type="ECO:0000256" key="1">
    <source>
        <dbReference type="ARBA" id="ARBA00000681"/>
    </source>
</evidence>